<dbReference type="GeneID" id="37267472"/>
<organism evidence="1 2">
    <name type="scientific">Tilletiopsis washingtonensis</name>
    <dbReference type="NCBI Taxonomy" id="58919"/>
    <lineage>
        <taxon>Eukaryota</taxon>
        <taxon>Fungi</taxon>
        <taxon>Dikarya</taxon>
        <taxon>Basidiomycota</taxon>
        <taxon>Ustilaginomycotina</taxon>
        <taxon>Exobasidiomycetes</taxon>
        <taxon>Entylomatales</taxon>
        <taxon>Entylomatales incertae sedis</taxon>
        <taxon>Tilletiopsis</taxon>
    </lineage>
</organism>
<feature type="non-terminal residue" evidence="1">
    <location>
        <position position="76"/>
    </location>
</feature>
<protein>
    <submittedName>
        <fullName evidence="1">Uncharacterized protein</fullName>
    </submittedName>
</protein>
<accession>A0A316Z9N6</accession>
<dbReference type="PANTHER" id="PTHR39474:SF1">
    <property type="entry name" value="FUNGAL SPECIFIC TRANSCRIPTION FACTOR"/>
    <property type="match status" value="1"/>
</dbReference>
<name>A0A316Z9N6_9BASI</name>
<dbReference type="PANTHER" id="PTHR39474">
    <property type="entry name" value="UNNAMED PRODUCT"/>
    <property type="match status" value="1"/>
</dbReference>
<dbReference type="OrthoDB" id="4590138at2759"/>
<dbReference type="AlphaFoldDB" id="A0A316Z9N6"/>
<feature type="non-terminal residue" evidence="1">
    <location>
        <position position="1"/>
    </location>
</feature>
<reference evidence="1 2" key="1">
    <citation type="journal article" date="2018" name="Mol. Biol. Evol.">
        <title>Broad Genomic Sampling Reveals a Smut Pathogenic Ancestry of the Fungal Clade Ustilaginomycotina.</title>
        <authorList>
            <person name="Kijpornyongpan T."/>
            <person name="Mondo S.J."/>
            <person name="Barry K."/>
            <person name="Sandor L."/>
            <person name="Lee J."/>
            <person name="Lipzen A."/>
            <person name="Pangilinan J."/>
            <person name="LaButti K."/>
            <person name="Hainaut M."/>
            <person name="Henrissat B."/>
            <person name="Grigoriev I.V."/>
            <person name="Spatafora J.W."/>
            <person name="Aime M.C."/>
        </authorList>
    </citation>
    <scope>NUCLEOTIDE SEQUENCE [LARGE SCALE GENOMIC DNA]</scope>
    <source>
        <strain evidence="1 2">MCA 4186</strain>
    </source>
</reference>
<dbReference type="STRING" id="58919.A0A316Z9N6"/>
<gene>
    <name evidence="1" type="ORF">FA09DRAFT_288059</name>
</gene>
<dbReference type="RefSeq" id="XP_025598003.1">
    <property type="nucleotide sequence ID" value="XM_025739926.1"/>
</dbReference>
<evidence type="ECO:0000313" key="1">
    <source>
        <dbReference type="EMBL" id="PWN97724.1"/>
    </source>
</evidence>
<sequence length="76" mass="8092">LALPAPGDAAERTTDIQVGGPNVALDHLGPVVVNVDGTLSRIGNWQELSSFEKATSKRLLTKRNAERLAALKAKED</sequence>
<evidence type="ECO:0000313" key="2">
    <source>
        <dbReference type="Proteomes" id="UP000245946"/>
    </source>
</evidence>
<proteinExistence type="predicted"/>
<keyword evidence="2" id="KW-1185">Reference proteome</keyword>
<dbReference type="EMBL" id="KZ819294">
    <property type="protein sequence ID" value="PWN97724.1"/>
    <property type="molecule type" value="Genomic_DNA"/>
</dbReference>
<dbReference type="Proteomes" id="UP000245946">
    <property type="component" value="Unassembled WGS sequence"/>
</dbReference>